<name>G8QZZ0_OWEHD</name>
<gene>
    <name evidence="1" type="ordered locus">Oweho_1642</name>
</gene>
<evidence type="ECO:0000313" key="1">
    <source>
        <dbReference type="EMBL" id="AEV32630.1"/>
    </source>
</evidence>
<accession>G8QZZ0</accession>
<dbReference type="STRING" id="926562.Oweho_1642"/>
<protein>
    <submittedName>
        <fullName evidence="1">Uncharacterized protein</fullName>
    </submittedName>
</protein>
<proteinExistence type="predicted"/>
<dbReference type="HOGENOM" id="CLU_1990420_0_0_10"/>
<sequence length="125" mass="14448">MDSLKILIHSLEGTEINNIHIDINRNLIQISTQSSEHESHSITFDSILRLNYLPDFTDPGTLLIIDIEYDFDIVENLAKKHLTLWPEGSPALAKFNFEQAHRIRMLSADFELEVYCLNIIENTHD</sequence>
<dbReference type="RefSeq" id="WP_014201986.1">
    <property type="nucleotide sequence ID" value="NC_016599.1"/>
</dbReference>
<dbReference type="Proteomes" id="UP000005631">
    <property type="component" value="Chromosome"/>
</dbReference>
<dbReference type="KEGG" id="oho:Oweho_1642"/>
<reference evidence="1 2" key="1">
    <citation type="journal article" date="2012" name="Stand. Genomic Sci.">
        <title>Genome sequence of the orange-pigmented seawater bacterium Owenweeksia hongkongensis type strain (UST20020801(T)).</title>
        <authorList>
            <person name="Riedel T."/>
            <person name="Held B."/>
            <person name="Nolan M."/>
            <person name="Lucas S."/>
            <person name="Lapidus A."/>
            <person name="Tice H."/>
            <person name="Del Rio T.G."/>
            <person name="Cheng J.F."/>
            <person name="Han C."/>
            <person name="Tapia R."/>
            <person name="Goodwin L.A."/>
            <person name="Pitluck S."/>
            <person name="Liolios K."/>
            <person name="Mavromatis K."/>
            <person name="Pagani I."/>
            <person name="Ivanova N."/>
            <person name="Mikhailova N."/>
            <person name="Pati A."/>
            <person name="Chen A."/>
            <person name="Palaniappan K."/>
            <person name="Rohde M."/>
            <person name="Tindall B.J."/>
            <person name="Detter J.C."/>
            <person name="Goker M."/>
            <person name="Woyke T."/>
            <person name="Bristow J."/>
            <person name="Eisen J.A."/>
            <person name="Markowitz V."/>
            <person name="Hugenholtz P."/>
            <person name="Klenk H.P."/>
            <person name="Kyrpides N.C."/>
        </authorList>
    </citation>
    <scope>NUCLEOTIDE SEQUENCE</scope>
    <source>
        <strain evidence="2">DSM 17368 / JCM 12287 / NRRL B-23963</strain>
    </source>
</reference>
<evidence type="ECO:0000313" key="2">
    <source>
        <dbReference type="Proteomes" id="UP000005631"/>
    </source>
</evidence>
<dbReference type="EMBL" id="CP003156">
    <property type="protein sequence ID" value="AEV32630.1"/>
    <property type="molecule type" value="Genomic_DNA"/>
</dbReference>
<organism evidence="1 2">
    <name type="scientific">Owenweeksia hongkongensis (strain DSM 17368 / CIP 108786 / JCM 12287 / NRRL B-23963 / UST20020801)</name>
    <dbReference type="NCBI Taxonomy" id="926562"/>
    <lineage>
        <taxon>Bacteria</taxon>
        <taxon>Pseudomonadati</taxon>
        <taxon>Bacteroidota</taxon>
        <taxon>Flavobacteriia</taxon>
        <taxon>Flavobacteriales</taxon>
        <taxon>Owenweeksiaceae</taxon>
        <taxon>Owenweeksia</taxon>
    </lineage>
</organism>
<keyword evidence="2" id="KW-1185">Reference proteome</keyword>
<dbReference type="AlphaFoldDB" id="G8QZZ0"/>